<dbReference type="InterPro" id="IPR010065">
    <property type="entry name" value="AA_ABC_transptr_permease_3TM"/>
</dbReference>
<proteinExistence type="inferred from homology"/>
<comment type="subcellular location">
    <subcellularLocation>
        <location evidence="1 8">Cell membrane</location>
        <topology evidence="1 8">Multi-pass membrane protein</topology>
    </subcellularLocation>
</comment>
<dbReference type="EMBL" id="CP051128">
    <property type="protein sequence ID" value="QIZ08885.1"/>
    <property type="molecule type" value="Genomic_DNA"/>
</dbReference>
<keyword evidence="6 8" id="KW-1133">Transmembrane helix</keyword>
<feature type="domain" description="ABC transmembrane type-1" evidence="9">
    <location>
        <begin position="16"/>
        <end position="203"/>
    </location>
</feature>
<evidence type="ECO:0000256" key="7">
    <source>
        <dbReference type="ARBA" id="ARBA00023136"/>
    </source>
</evidence>
<dbReference type="Gene3D" id="1.10.3720.10">
    <property type="entry name" value="MetI-like"/>
    <property type="match status" value="1"/>
</dbReference>
<evidence type="ECO:0000256" key="1">
    <source>
        <dbReference type="ARBA" id="ARBA00004651"/>
    </source>
</evidence>
<dbReference type="SUPFAM" id="SSF161098">
    <property type="entry name" value="MetI-like"/>
    <property type="match status" value="1"/>
</dbReference>
<feature type="transmembrane region" description="Helical" evidence="8">
    <location>
        <begin position="54"/>
        <end position="75"/>
    </location>
</feature>
<dbReference type="Pfam" id="PF00528">
    <property type="entry name" value="BPD_transp_1"/>
    <property type="match status" value="1"/>
</dbReference>
<dbReference type="InterPro" id="IPR035906">
    <property type="entry name" value="MetI-like_sf"/>
</dbReference>
<name>A0A6H1P5Z1_PRIMG</name>
<keyword evidence="4 8" id="KW-0812">Transmembrane</keyword>
<dbReference type="PANTHER" id="PTHR30614:SF46">
    <property type="entry name" value="ABC TRANSPORTER MEMBRANE SPANNING PERMEASE-GLUTAMINE TRANSPORT"/>
    <property type="match status" value="1"/>
</dbReference>
<evidence type="ECO:0000313" key="11">
    <source>
        <dbReference type="Proteomes" id="UP000501868"/>
    </source>
</evidence>
<evidence type="ECO:0000259" key="9">
    <source>
        <dbReference type="PROSITE" id="PS50928"/>
    </source>
</evidence>
<evidence type="ECO:0000256" key="5">
    <source>
        <dbReference type="ARBA" id="ARBA00022970"/>
    </source>
</evidence>
<feature type="transmembrane region" description="Helical" evidence="8">
    <location>
        <begin position="20"/>
        <end position="42"/>
    </location>
</feature>
<evidence type="ECO:0000256" key="8">
    <source>
        <dbReference type="RuleBase" id="RU363032"/>
    </source>
</evidence>
<dbReference type="GO" id="GO:0022857">
    <property type="term" value="F:transmembrane transporter activity"/>
    <property type="evidence" value="ECO:0007669"/>
    <property type="project" value="InterPro"/>
</dbReference>
<keyword evidence="2 8" id="KW-0813">Transport</keyword>
<sequence>MLEIFQSNYSSLFDALLVTMKVTVCSLILGSIIGLVFAFFSLSNIKILNLIAQGYLILVRGTPMIVQICILYFGISSILTLPQFWAGVIALSVHNGAYISEIFRGAIQSIDNGQMEAARSLGMTYKLAMKRIILPQAFKRAIPSLGNQFILLLKESALVAYIGMTDLWGATMSIAGANYRPLETYMVTGLFYLILVGLFTYIFHKLEVKYSPDTKNKVKATRAVSSKSTSIIEQ</sequence>
<dbReference type="Proteomes" id="UP000501868">
    <property type="component" value="Chromosome"/>
</dbReference>
<evidence type="ECO:0000256" key="3">
    <source>
        <dbReference type="ARBA" id="ARBA00022475"/>
    </source>
</evidence>
<evidence type="ECO:0000313" key="10">
    <source>
        <dbReference type="EMBL" id="QIZ08885.1"/>
    </source>
</evidence>
<feature type="transmembrane region" description="Helical" evidence="8">
    <location>
        <begin position="158"/>
        <end position="179"/>
    </location>
</feature>
<dbReference type="AlphaFoldDB" id="A0A6H1P5Z1"/>
<accession>A0A6H1P5Z1</accession>
<protein>
    <submittedName>
        <fullName evidence="10">Amino acid ABC transporter permease</fullName>
    </submittedName>
</protein>
<dbReference type="CDD" id="cd06261">
    <property type="entry name" value="TM_PBP2"/>
    <property type="match status" value="1"/>
</dbReference>
<evidence type="ECO:0000256" key="6">
    <source>
        <dbReference type="ARBA" id="ARBA00022989"/>
    </source>
</evidence>
<keyword evidence="5" id="KW-0029">Amino-acid transport</keyword>
<dbReference type="NCBIfam" id="TIGR01726">
    <property type="entry name" value="HEQRo_perm_3TM"/>
    <property type="match status" value="1"/>
</dbReference>
<dbReference type="GO" id="GO:0043190">
    <property type="term" value="C:ATP-binding cassette (ABC) transporter complex"/>
    <property type="evidence" value="ECO:0007669"/>
    <property type="project" value="InterPro"/>
</dbReference>
<dbReference type="GO" id="GO:0006865">
    <property type="term" value="P:amino acid transport"/>
    <property type="evidence" value="ECO:0007669"/>
    <property type="project" value="UniProtKB-KW"/>
</dbReference>
<dbReference type="PROSITE" id="PS50928">
    <property type="entry name" value="ABC_TM1"/>
    <property type="match status" value="1"/>
</dbReference>
<reference evidence="10 11" key="1">
    <citation type="submission" date="2020-04" db="EMBL/GenBank/DDBJ databases">
        <title>Genome-Wide Identification of 5-Methylcytosine Sites in Bacterial Genomes By High-Throughput Sequencing of MspJI Restriction Fragments.</title>
        <authorList>
            <person name="Wu V."/>
        </authorList>
    </citation>
    <scope>NUCLEOTIDE SEQUENCE [LARGE SCALE GENOMIC DNA]</scope>
    <source>
        <strain evidence="10 11">S2</strain>
    </source>
</reference>
<evidence type="ECO:0000256" key="4">
    <source>
        <dbReference type="ARBA" id="ARBA00022692"/>
    </source>
</evidence>
<keyword evidence="3" id="KW-1003">Cell membrane</keyword>
<feature type="transmembrane region" description="Helical" evidence="8">
    <location>
        <begin position="185"/>
        <end position="203"/>
    </location>
</feature>
<evidence type="ECO:0000256" key="2">
    <source>
        <dbReference type="ARBA" id="ARBA00022448"/>
    </source>
</evidence>
<dbReference type="InterPro" id="IPR000515">
    <property type="entry name" value="MetI-like"/>
</dbReference>
<dbReference type="InterPro" id="IPR043429">
    <property type="entry name" value="ArtM/GltK/GlnP/TcyL/YhdX-like"/>
</dbReference>
<comment type="similarity">
    <text evidence="8">Belongs to the binding-protein-dependent transport system permease family.</text>
</comment>
<keyword evidence="7 8" id="KW-0472">Membrane</keyword>
<dbReference type="PANTHER" id="PTHR30614">
    <property type="entry name" value="MEMBRANE COMPONENT OF AMINO ACID ABC TRANSPORTER"/>
    <property type="match status" value="1"/>
</dbReference>
<organism evidence="10 11">
    <name type="scientific">Priestia megaterium</name>
    <name type="common">Bacillus megaterium</name>
    <dbReference type="NCBI Taxonomy" id="1404"/>
    <lineage>
        <taxon>Bacteria</taxon>
        <taxon>Bacillati</taxon>
        <taxon>Bacillota</taxon>
        <taxon>Bacilli</taxon>
        <taxon>Bacillales</taxon>
        <taxon>Bacillaceae</taxon>
        <taxon>Priestia</taxon>
    </lineage>
</organism>
<gene>
    <name evidence="10" type="ORF">HFZ78_21045</name>
</gene>
<reference evidence="10 11" key="2">
    <citation type="submission" date="2020-04" db="EMBL/GenBank/DDBJ databases">
        <authorList>
            <person name="Fomenkov A."/>
            <person name="Anton B.P."/>
            <person name="Roberts R.J."/>
        </authorList>
    </citation>
    <scope>NUCLEOTIDE SEQUENCE [LARGE SCALE GENOMIC DNA]</scope>
    <source>
        <strain evidence="10 11">S2</strain>
    </source>
</reference>
<dbReference type="FunFam" id="1.10.3720.10:FF:000033">
    <property type="entry name" value="Polar amino acid ABC transporter permease"/>
    <property type="match status" value="1"/>
</dbReference>